<keyword evidence="1" id="KW-0028">Amino-acid biosynthesis</keyword>
<dbReference type="Gene3D" id="3.50.50.60">
    <property type="entry name" value="FAD/NAD(P)-binding domain"/>
    <property type="match status" value="2"/>
</dbReference>
<dbReference type="GO" id="GO:0051536">
    <property type="term" value="F:iron-sulfur cluster binding"/>
    <property type="evidence" value="ECO:0007669"/>
    <property type="project" value="InterPro"/>
</dbReference>
<evidence type="ECO:0000313" key="7">
    <source>
        <dbReference type="EMBL" id="OAN52872.1"/>
    </source>
</evidence>
<sequence>MGKPTGFKEFKRQTPGYEAPEERIRHYGEFTRPLSEDDLKKQGARCMDCGIPFCHQGCPVNNIIPDWNDLVYRNRWREALEVLHSTNNFPEFTGRICPAPCEASCTLNLTDEAVTIKTIEHAIVERGWAEDWITPDTSRAKTGKTVAVVGGGPAGMAAAQQLARAGHAVILFEKNAKMGGLLRYGIPDFKLDKSVIDRRMAQMAAEGVEFRANVHVGVDISAQDLVDGFDAVVLTGGSEKPRDLSVPGRELNGVHFAMDFLSQQNRRVGNEAVGSADILATGKKVVVIGGGDTGADCVGTSNRQGAASVTQIEIMPKPPAAEDKGTSWPLWPNRLRTSSSHDEGCTRRWSVSTAAFRGENGRVVGLDCFEVDGKFQQIPGTEFKLEADLVLLAMGFVHPVHLGLVDGLGIEKDPRGNVKADVQTYKTSNPKIFAAGDIRRGQSLVVWAIREGRQAARAVDTFLMGSSDLPLC</sequence>
<dbReference type="NCBIfam" id="TIGR01317">
    <property type="entry name" value="GOGAT_sm_gam"/>
    <property type="match status" value="1"/>
</dbReference>
<dbReference type="InterPro" id="IPR036188">
    <property type="entry name" value="FAD/NAD-bd_sf"/>
</dbReference>
<organism evidence="7 8">
    <name type="scientific">Paramagnetospirillum marisnigri</name>
    <dbReference type="NCBI Taxonomy" id="1285242"/>
    <lineage>
        <taxon>Bacteria</taxon>
        <taxon>Pseudomonadati</taxon>
        <taxon>Pseudomonadota</taxon>
        <taxon>Alphaproteobacteria</taxon>
        <taxon>Rhodospirillales</taxon>
        <taxon>Magnetospirillaceae</taxon>
        <taxon>Paramagnetospirillum</taxon>
    </lineage>
</organism>
<dbReference type="SUPFAM" id="SSF46548">
    <property type="entry name" value="alpha-helical ferredoxin"/>
    <property type="match status" value="1"/>
</dbReference>
<dbReference type="OrthoDB" id="9803192at2"/>
<feature type="domain" description="Dihydroprymidine dehydrogenase" evidence="6">
    <location>
        <begin position="24"/>
        <end position="130"/>
    </location>
</feature>
<dbReference type="GO" id="GO:0006537">
    <property type="term" value="P:glutamate biosynthetic process"/>
    <property type="evidence" value="ECO:0007669"/>
    <property type="project" value="UniProtKB-KW"/>
</dbReference>
<dbReference type="InterPro" id="IPR023753">
    <property type="entry name" value="FAD/NAD-binding_dom"/>
</dbReference>
<dbReference type="InterPro" id="IPR009051">
    <property type="entry name" value="Helical_ferredxn"/>
</dbReference>
<dbReference type="SUPFAM" id="SSF51971">
    <property type="entry name" value="Nucleotide-binding domain"/>
    <property type="match status" value="2"/>
</dbReference>
<evidence type="ECO:0000313" key="8">
    <source>
        <dbReference type="Proteomes" id="UP000078428"/>
    </source>
</evidence>
<proteinExistence type="predicted"/>
<evidence type="ECO:0000256" key="1">
    <source>
        <dbReference type="ARBA" id="ARBA00022605"/>
    </source>
</evidence>
<evidence type="ECO:0000256" key="2">
    <source>
        <dbReference type="ARBA" id="ARBA00023002"/>
    </source>
</evidence>
<dbReference type="Pfam" id="PF14691">
    <property type="entry name" value="Fer4_20"/>
    <property type="match status" value="1"/>
</dbReference>
<dbReference type="PANTHER" id="PTHR43100:SF1">
    <property type="entry name" value="GLUTAMATE SYNTHASE [NADPH] SMALL CHAIN"/>
    <property type="match status" value="1"/>
</dbReference>
<evidence type="ECO:0000259" key="5">
    <source>
        <dbReference type="Pfam" id="PF07992"/>
    </source>
</evidence>
<comment type="caution">
    <text evidence="7">The sequence shown here is derived from an EMBL/GenBank/DDBJ whole genome shotgun (WGS) entry which is preliminary data.</text>
</comment>
<dbReference type="InterPro" id="IPR028261">
    <property type="entry name" value="DPD_II"/>
</dbReference>
<accession>A0A178MUX0</accession>
<dbReference type="InterPro" id="IPR006005">
    <property type="entry name" value="Glut_synth_ssu1"/>
</dbReference>
<dbReference type="PANTHER" id="PTHR43100">
    <property type="entry name" value="GLUTAMATE SYNTHASE [NADPH] SMALL CHAIN"/>
    <property type="match status" value="1"/>
</dbReference>
<comment type="pathway">
    <text evidence="4">Amino-acid biosynthesis.</text>
</comment>
<dbReference type="EMBL" id="LWQT01000042">
    <property type="protein sequence ID" value="OAN52872.1"/>
    <property type="molecule type" value="Genomic_DNA"/>
</dbReference>
<dbReference type="STRING" id="1285242.A6A04_15335"/>
<reference evidence="7 8" key="1">
    <citation type="submission" date="2016-04" db="EMBL/GenBank/DDBJ databases">
        <title>Draft genome sequence of freshwater magnetotactic bacteria Magnetospirillum marisnigri SP-1 and Magnetospirillum moscoviense BB-1.</title>
        <authorList>
            <person name="Koziaeva V."/>
            <person name="Dziuba M.V."/>
            <person name="Ivanov T.M."/>
            <person name="Kuznetsov B."/>
            <person name="Grouzdev D.S."/>
        </authorList>
    </citation>
    <scope>NUCLEOTIDE SEQUENCE [LARGE SCALE GENOMIC DNA]</scope>
    <source>
        <strain evidence="7 8">SP-1</strain>
    </source>
</reference>
<gene>
    <name evidence="7" type="primary">gltD</name>
    <name evidence="7" type="ORF">A6A04_15335</name>
</gene>
<evidence type="ECO:0000256" key="3">
    <source>
        <dbReference type="ARBA" id="ARBA00023164"/>
    </source>
</evidence>
<keyword evidence="2" id="KW-0560">Oxidoreductase</keyword>
<evidence type="ECO:0000256" key="4">
    <source>
        <dbReference type="ARBA" id="ARBA00029440"/>
    </source>
</evidence>
<name>A0A178MUX0_9PROT</name>
<protein>
    <submittedName>
        <fullName evidence="7">Glutamate synthase</fullName>
    </submittedName>
</protein>
<feature type="domain" description="FAD/NAD(P)-binding" evidence="5">
    <location>
        <begin position="145"/>
        <end position="452"/>
    </location>
</feature>
<dbReference type="InterPro" id="IPR051394">
    <property type="entry name" value="Glutamate_Synthase"/>
</dbReference>
<evidence type="ECO:0000259" key="6">
    <source>
        <dbReference type="Pfam" id="PF14691"/>
    </source>
</evidence>
<keyword evidence="8" id="KW-1185">Reference proteome</keyword>
<dbReference type="AlphaFoldDB" id="A0A178MUX0"/>
<dbReference type="Proteomes" id="UP000078428">
    <property type="component" value="Unassembled WGS sequence"/>
</dbReference>
<dbReference type="Pfam" id="PF07992">
    <property type="entry name" value="Pyr_redox_2"/>
    <property type="match status" value="1"/>
</dbReference>
<keyword evidence="3" id="KW-0314">Glutamate biosynthesis</keyword>
<dbReference type="Gene3D" id="1.10.1060.10">
    <property type="entry name" value="Alpha-helical ferredoxin"/>
    <property type="match status" value="1"/>
</dbReference>
<dbReference type="GO" id="GO:0016639">
    <property type="term" value="F:oxidoreductase activity, acting on the CH-NH2 group of donors, NAD or NADP as acceptor"/>
    <property type="evidence" value="ECO:0007669"/>
    <property type="project" value="InterPro"/>
</dbReference>
<dbReference type="RefSeq" id="WP_068490651.1">
    <property type="nucleotide sequence ID" value="NZ_LWQT01000042.1"/>
</dbReference>
<dbReference type="PRINTS" id="PR00419">
    <property type="entry name" value="ADXRDTASE"/>
</dbReference>